<evidence type="ECO:0000313" key="2">
    <source>
        <dbReference type="EMBL" id="MBL7260959.1"/>
    </source>
</evidence>
<evidence type="ECO:0000256" key="1">
    <source>
        <dbReference type="SAM" id="MobiDB-lite"/>
    </source>
</evidence>
<dbReference type="EMBL" id="JAENHO010000016">
    <property type="protein sequence ID" value="MBL7260959.1"/>
    <property type="molecule type" value="Genomic_DNA"/>
</dbReference>
<comment type="caution">
    <text evidence="2">The sequence shown here is derived from an EMBL/GenBank/DDBJ whole genome shotgun (WGS) entry which is preliminary data.</text>
</comment>
<reference evidence="2 3" key="1">
    <citation type="submission" date="2021-01" db="EMBL/GenBank/DDBJ databases">
        <title>Actinoplanes sp. nov. LDG1-01 isolated from lichen.</title>
        <authorList>
            <person name="Saeng-In P."/>
            <person name="Phongsopitanun W."/>
            <person name="Kanchanasin P."/>
            <person name="Yuki M."/>
            <person name="Kudo T."/>
            <person name="Ohkuma M."/>
            <person name="Tanasupawat S."/>
        </authorList>
    </citation>
    <scope>NUCLEOTIDE SEQUENCE [LARGE SCALE GENOMIC DNA]</scope>
    <source>
        <strain evidence="2 3">LDG1-01</strain>
    </source>
</reference>
<proteinExistence type="predicted"/>
<organism evidence="2 3">
    <name type="scientific">Paractinoplanes lichenicola</name>
    <dbReference type="NCBI Taxonomy" id="2802976"/>
    <lineage>
        <taxon>Bacteria</taxon>
        <taxon>Bacillati</taxon>
        <taxon>Actinomycetota</taxon>
        <taxon>Actinomycetes</taxon>
        <taxon>Micromonosporales</taxon>
        <taxon>Micromonosporaceae</taxon>
        <taxon>Paractinoplanes</taxon>
    </lineage>
</organism>
<protein>
    <recommendedName>
        <fullName evidence="4">Lipoprotein</fullName>
    </recommendedName>
</protein>
<feature type="region of interest" description="Disordered" evidence="1">
    <location>
        <begin position="23"/>
        <end position="88"/>
    </location>
</feature>
<name>A0ABS1W2I5_9ACTN</name>
<gene>
    <name evidence="2" type="ORF">JKJ07_42410</name>
</gene>
<dbReference type="Proteomes" id="UP000598996">
    <property type="component" value="Unassembled WGS sequence"/>
</dbReference>
<keyword evidence="3" id="KW-1185">Reference proteome</keyword>
<dbReference type="RefSeq" id="WP_202997676.1">
    <property type="nucleotide sequence ID" value="NZ_JAENHO010000016.1"/>
</dbReference>
<dbReference type="PROSITE" id="PS51257">
    <property type="entry name" value="PROKAR_LIPOPROTEIN"/>
    <property type="match status" value="1"/>
</dbReference>
<evidence type="ECO:0008006" key="4">
    <source>
        <dbReference type="Google" id="ProtNLM"/>
    </source>
</evidence>
<accession>A0ABS1W2I5</accession>
<sequence length="164" mass="15841">MVRSTAGVAGALTLALLMVGGCSRDDEPVAAGDSGVAPGVSASVAPGASQPTGGAPGDNPVPAGQPADSEASPLPPPSRPAGVTAPDLSSLRVGSITATVTKGGGGPCYGLKSADGVAWSVYSKKPVPLAKGDRVQARITPGKTPVDCGSGKPATLDRVMIGTD</sequence>
<evidence type="ECO:0000313" key="3">
    <source>
        <dbReference type="Proteomes" id="UP000598996"/>
    </source>
</evidence>